<evidence type="ECO:0000256" key="2">
    <source>
        <dbReference type="SAM" id="MobiDB-lite"/>
    </source>
</evidence>
<protein>
    <submittedName>
        <fullName evidence="5">Putative oxidoreductase GLYR1 homolog</fullName>
    </submittedName>
</protein>
<evidence type="ECO:0000259" key="3">
    <source>
        <dbReference type="Pfam" id="PF03446"/>
    </source>
</evidence>
<dbReference type="Pfam" id="PF21670">
    <property type="entry name" value="HOOK_N_NuMA"/>
    <property type="match status" value="1"/>
</dbReference>
<name>A0A8X6LX10_TRICU</name>
<feature type="region of interest" description="Disordered" evidence="2">
    <location>
        <begin position="217"/>
        <end position="253"/>
    </location>
</feature>
<dbReference type="PANTHER" id="PTHR43580:SF2">
    <property type="entry name" value="CYTOKINE-LIKE NUCLEAR FACTOR N-PAC"/>
    <property type="match status" value="1"/>
</dbReference>
<dbReference type="GO" id="GO:0050661">
    <property type="term" value="F:NADP binding"/>
    <property type="evidence" value="ECO:0007669"/>
    <property type="project" value="InterPro"/>
</dbReference>
<dbReference type="InterPro" id="IPR051265">
    <property type="entry name" value="HIBADH-related_NP60_sf"/>
</dbReference>
<reference evidence="5" key="1">
    <citation type="submission" date="2020-07" db="EMBL/GenBank/DDBJ databases">
        <title>Multicomponent nature underlies the extraordinary mechanical properties of spider dragline silk.</title>
        <authorList>
            <person name="Kono N."/>
            <person name="Nakamura H."/>
            <person name="Mori M."/>
            <person name="Yoshida Y."/>
            <person name="Ohtoshi R."/>
            <person name="Malay A.D."/>
            <person name="Moran D.A.P."/>
            <person name="Tomita M."/>
            <person name="Numata K."/>
            <person name="Arakawa K."/>
        </authorList>
    </citation>
    <scope>NUCLEOTIDE SEQUENCE</scope>
</reference>
<feature type="compositionally biased region" description="Basic and acidic residues" evidence="2">
    <location>
        <begin position="334"/>
        <end position="348"/>
    </location>
</feature>
<feature type="compositionally biased region" description="Basic and acidic residues" evidence="2">
    <location>
        <begin position="229"/>
        <end position="238"/>
    </location>
</feature>
<sequence>MLHGTKKESILQWYNTLKEGDVTSLAQFTDGSLFYDIITSLNFMYSAKENDAKAEAAPTDSMESMDATVEQINEKTVETGQSVSQSAVSDSPKVGENGNIDSEKKYHSVKKCIDGIHLFLKKIQQKDIFLIDSISLINYSECLIGNELQLAKVAVFLLTALSIDRESMKSLTQLDIQVQEDIKEFLSFVFTDRSQDDGPIKKSEFHKLLTQFAGISHRRQYSQSSGSTDHGEASDGGKKTSKKRKDRASISVYQENQDSPLKTLFESPKFQQEMAMRIKEYENRILRNACYMEEKKVAEKNKEVESLKNDFRKYHEEAEDSECFKLKEVKKQEEEIEWRTNSDSDKPLKKNLNLSIDNNSSTNQQELSKYVVDQRSEDQEKSHSSDESETSVFEVSMEEDTHLSSDGESSNIQEELNNCVNHPVVKSKRKRHLTDESEKSNLVEIPNSKILKIDDGNDMTSSKNAENVPGSSAECSTKLQGSADHIEESNLAVQLRQYVKPTMKVGFLGVGAMGQHIVKILLLSGHQVTVYNRSPEKCNDSIKAGALRGETPADVVKASDIIFSCVSDASAAKSLLVGREGVLKGLEDSNAGDIYKGYVELTSVDPKSAVEIAECITGKGGKYIVASMIGTIEDAEKGTLTIVVSGDETLYQNCLSCFRAMSKHAIFTNCDVGSSSKYRILLNMFLGTTYGALADALSFSQALNVSPNILLDLLKDSEEDFSEMGNAVLDLITNGSTITNNTTLTDNLKCQQKAMTLAIKMSNTLSQPVHLSARVNEMYEDAKRLGAAEEDLLALILGAK</sequence>
<evidence type="ECO:0000259" key="4">
    <source>
        <dbReference type="Pfam" id="PF21670"/>
    </source>
</evidence>
<evidence type="ECO:0000256" key="1">
    <source>
        <dbReference type="ARBA" id="ARBA00007598"/>
    </source>
</evidence>
<dbReference type="InterPro" id="IPR006115">
    <property type="entry name" value="6PGDH_NADP-bd"/>
</dbReference>
<proteinExistence type="inferred from homology"/>
<dbReference type="Proteomes" id="UP000887116">
    <property type="component" value="Unassembled WGS sequence"/>
</dbReference>
<dbReference type="OrthoDB" id="6493824at2759"/>
<dbReference type="Pfam" id="PF03446">
    <property type="entry name" value="NAD_binding_2"/>
    <property type="match status" value="1"/>
</dbReference>
<accession>A0A8X6LX10</accession>
<dbReference type="Gene3D" id="1.10.1040.10">
    <property type="entry name" value="N-(1-d-carboxylethyl)-l-norvaline Dehydrogenase, domain 2"/>
    <property type="match status" value="1"/>
</dbReference>
<feature type="compositionally biased region" description="Polar residues" evidence="2">
    <location>
        <begin position="458"/>
        <end position="473"/>
    </location>
</feature>
<comment type="caution">
    <text evidence="5">The sequence shown here is derived from an EMBL/GenBank/DDBJ whole genome shotgun (WGS) entry which is preliminary data.</text>
</comment>
<feature type="compositionally biased region" description="Polar residues" evidence="2">
    <location>
        <begin position="80"/>
        <end position="89"/>
    </location>
</feature>
<feature type="region of interest" description="Disordered" evidence="2">
    <location>
        <begin position="334"/>
        <end position="440"/>
    </location>
</feature>
<comment type="similarity">
    <text evidence="1">Belongs to the HIBADH-related family. NP60 subfamily.</text>
</comment>
<feature type="domain" description="6-phosphogluconate dehydrogenase NADP-binding" evidence="3">
    <location>
        <begin position="504"/>
        <end position="665"/>
    </location>
</feature>
<dbReference type="InterPro" id="IPR036291">
    <property type="entry name" value="NAD(P)-bd_dom_sf"/>
</dbReference>
<dbReference type="Gene3D" id="3.40.50.720">
    <property type="entry name" value="NAD(P)-binding Rossmann-like Domain"/>
    <property type="match status" value="1"/>
</dbReference>
<evidence type="ECO:0000313" key="5">
    <source>
        <dbReference type="EMBL" id="GFR23124.1"/>
    </source>
</evidence>
<dbReference type="InterPro" id="IPR048724">
    <property type="entry name" value="NuMA_N_HOOK"/>
</dbReference>
<dbReference type="InterPro" id="IPR013328">
    <property type="entry name" value="6PGD_dom2"/>
</dbReference>
<feature type="compositionally biased region" description="Polar residues" evidence="2">
    <location>
        <begin position="352"/>
        <end position="367"/>
    </location>
</feature>
<dbReference type="SUPFAM" id="SSF51735">
    <property type="entry name" value="NAD(P)-binding Rossmann-fold domains"/>
    <property type="match status" value="1"/>
</dbReference>
<dbReference type="GO" id="GO:0031491">
    <property type="term" value="F:nucleosome binding"/>
    <property type="evidence" value="ECO:0007669"/>
    <property type="project" value="TreeGrafter"/>
</dbReference>
<dbReference type="EMBL" id="BMAO01018399">
    <property type="protein sequence ID" value="GFR23124.1"/>
    <property type="molecule type" value="Genomic_DNA"/>
</dbReference>
<organism evidence="5 6">
    <name type="scientific">Trichonephila clavata</name>
    <name type="common">Joro spider</name>
    <name type="synonym">Nephila clavata</name>
    <dbReference type="NCBI Taxonomy" id="2740835"/>
    <lineage>
        <taxon>Eukaryota</taxon>
        <taxon>Metazoa</taxon>
        <taxon>Ecdysozoa</taxon>
        <taxon>Arthropoda</taxon>
        <taxon>Chelicerata</taxon>
        <taxon>Arachnida</taxon>
        <taxon>Araneae</taxon>
        <taxon>Araneomorphae</taxon>
        <taxon>Entelegynae</taxon>
        <taxon>Araneoidea</taxon>
        <taxon>Nephilidae</taxon>
        <taxon>Trichonephila</taxon>
    </lineage>
</organism>
<feature type="domain" description="Nuclear mitotic apparatus protein 1 N-terminal hook" evidence="4">
    <location>
        <begin position="116"/>
        <end position="192"/>
    </location>
</feature>
<dbReference type="GO" id="GO:0000785">
    <property type="term" value="C:chromatin"/>
    <property type="evidence" value="ECO:0007669"/>
    <property type="project" value="TreeGrafter"/>
</dbReference>
<feature type="region of interest" description="Disordered" evidence="2">
    <location>
        <begin position="80"/>
        <end position="100"/>
    </location>
</feature>
<feature type="compositionally biased region" description="Basic and acidic residues" evidence="2">
    <location>
        <begin position="372"/>
        <end position="386"/>
    </location>
</feature>
<evidence type="ECO:0000313" key="6">
    <source>
        <dbReference type="Proteomes" id="UP000887116"/>
    </source>
</evidence>
<gene>
    <name evidence="5" type="primary">AGAP009949</name>
    <name evidence="5" type="ORF">TNCT_660901</name>
</gene>
<dbReference type="AlphaFoldDB" id="A0A8X6LX10"/>
<dbReference type="SUPFAM" id="SSF48179">
    <property type="entry name" value="6-phosphogluconate dehydrogenase C-terminal domain-like"/>
    <property type="match status" value="1"/>
</dbReference>
<feature type="compositionally biased region" description="Polar residues" evidence="2">
    <location>
        <begin position="406"/>
        <end position="420"/>
    </location>
</feature>
<dbReference type="GO" id="GO:0140673">
    <property type="term" value="P:transcription elongation-coupled chromatin remodeling"/>
    <property type="evidence" value="ECO:0007669"/>
    <property type="project" value="TreeGrafter"/>
</dbReference>
<feature type="region of interest" description="Disordered" evidence="2">
    <location>
        <begin position="453"/>
        <end position="473"/>
    </location>
</feature>
<dbReference type="InterPro" id="IPR008927">
    <property type="entry name" value="6-PGluconate_DH-like_C_sf"/>
</dbReference>
<dbReference type="GO" id="GO:0003677">
    <property type="term" value="F:DNA binding"/>
    <property type="evidence" value="ECO:0007669"/>
    <property type="project" value="TreeGrafter"/>
</dbReference>
<dbReference type="PANTHER" id="PTHR43580">
    <property type="entry name" value="OXIDOREDUCTASE GLYR1-RELATED"/>
    <property type="match status" value="1"/>
</dbReference>
<keyword evidence="6" id="KW-1185">Reference proteome</keyword>